<feature type="region of interest" description="Disordered" evidence="7">
    <location>
        <begin position="167"/>
        <end position="191"/>
    </location>
</feature>
<dbReference type="Gene3D" id="1.25.40.530">
    <property type="entry name" value="MyTH4 domain"/>
    <property type="match status" value="1"/>
</dbReference>
<dbReference type="GO" id="GO:0005654">
    <property type="term" value="C:nucleoplasm"/>
    <property type="evidence" value="ECO:0007669"/>
    <property type="project" value="UniProtKB-ARBA"/>
</dbReference>
<dbReference type="InterPro" id="IPR000198">
    <property type="entry name" value="RhoGAP_dom"/>
</dbReference>
<evidence type="ECO:0000313" key="13">
    <source>
        <dbReference type="Proteomes" id="UP000290572"/>
    </source>
</evidence>
<dbReference type="Pfam" id="PF00784">
    <property type="entry name" value="MyTH4"/>
    <property type="match status" value="1"/>
</dbReference>
<dbReference type="SMART" id="SM00139">
    <property type="entry name" value="MyTH4"/>
    <property type="match status" value="1"/>
</dbReference>
<dbReference type="PANTHER" id="PTHR45876">
    <property type="entry name" value="FI04035P"/>
    <property type="match status" value="1"/>
</dbReference>
<feature type="region of interest" description="Disordered" evidence="7">
    <location>
        <begin position="346"/>
        <end position="367"/>
    </location>
</feature>
<keyword evidence="6" id="KW-0539">Nucleus</keyword>
<dbReference type="PROSITE" id="PS50238">
    <property type="entry name" value="RHOGAP"/>
    <property type="match status" value="1"/>
</dbReference>
<evidence type="ECO:0000256" key="4">
    <source>
        <dbReference type="ARBA" id="ARBA00022771"/>
    </source>
</evidence>
<dbReference type="GO" id="GO:0005096">
    <property type="term" value="F:GTPase activator activity"/>
    <property type="evidence" value="ECO:0007669"/>
    <property type="project" value="TreeGrafter"/>
</dbReference>
<keyword evidence="5" id="KW-0862">Zinc</keyword>
<keyword evidence="2" id="KW-0479">Metal-binding</keyword>
<dbReference type="SUPFAM" id="SSF48350">
    <property type="entry name" value="GTPase activation domain, GAP"/>
    <property type="match status" value="1"/>
</dbReference>
<dbReference type="Gene3D" id="2.20.70.10">
    <property type="match status" value="1"/>
</dbReference>
<dbReference type="PROSITE" id="PS01359">
    <property type="entry name" value="ZF_PHD_1"/>
    <property type="match status" value="1"/>
</dbReference>
<dbReference type="GO" id="GO:0008270">
    <property type="term" value="F:zinc ion binding"/>
    <property type="evidence" value="ECO:0007669"/>
    <property type="project" value="UniProtKB-KW"/>
</dbReference>
<dbReference type="InterPro" id="IPR008936">
    <property type="entry name" value="Rho_GTPase_activation_prot"/>
</dbReference>
<dbReference type="InterPro" id="IPR011011">
    <property type="entry name" value="Znf_FYVE_PHD"/>
</dbReference>
<dbReference type="InterPro" id="IPR001965">
    <property type="entry name" value="Znf_PHD"/>
</dbReference>
<feature type="compositionally biased region" description="Basic and acidic residues" evidence="7">
    <location>
        <begin position="476"/>
        <end position="490"/>
    </location>
</feature>
<proteinExistence type="predicted"/>
<dbReference type="Gene3D" id="3.30.40.10">
    <property type="entry name" value="Zinc/RING finger domain, C3HC4 (zinc finger)"/>
    <property type="match status" value="1"/>
</dbReference>
<dbReference type="PROSITE" id="PS50020">
    <property type="entry name" value="WW_DOMAIN_2"/>
    <property type="match status" value="1"/>
</dbReference>
<feature type="domain" description="WW" evidence="8">
    <location>
        <begin position="29"/>
        <end position="56"/>
    </location>
</feature>
<dbReference type="InterPro" id="IPR013083">
    <property type="entry name" value="Znf_RING/FYVE/PHD"/>
</dbReference>
<reference evidence="12 13" key="1">
    <citation type="submission" date="2018-03" db="EMBL/GenBank/DDBJ databases">
        <title>Draft genome sequence of Rohu Carp (Labeo rohita).</title>
        <authorList>
            <person name="Das P."/>
            <person name="Kushwaha B."/>
            <person name="Joshi C.G."/>
            <person name="Kumar D."/>
            <person name="Nagpure N.S."/>
            <person name="Sahoo L."/>
            <person name="Das S.P."/>
            <person name="Bit A."/>
            <person name="Patnaik S."/>
            <person name="Meher P.K."/>
            <person name="Jayasankar P."/>
            <person name="Koringa P.G."/>
            <person name="Patel N.V."/>
            <person name="Hinsu A.T."/>
            <person name="Kumar R."/>
            <person name="Pandey M."/>
            <person name="Agarwal S."/>
            <person name="Srivastava S."/>
            <person name="Singh M."/>
            <person name="Iquebal M.A."/>
            <person name="Jaiswal S."/>
            <person name="Angadi U.B."/>
            <person name="Kumar N."/>
            <person name="Raza M."/>
            <person name="Shah T.M."/>
            <person name="Rai A."/>
            <person name="Jena J.K."/>
        </authorList>
    </citation>
    <scope>NUCLEOTIDE SEQUENCE [LARGE SCALE GENOMIC DNA]</scope>
    <source>
        <strain evidence="12">DASCIFA01</strain>
        <tissue evidence="12">Testis</tissue>
    </source>
</reference>
<dbReference type="SUPFAM" id="SSF51045">
    <property type="entry name" value="WW domain"/>
    <property type="match status" value="1"/>
</dbReference>
<dbReference type="SMART" id="SM00333">
    <property type="entry name" value="TUDOR"/>
    <property type="match status" value="2"/>
</dbReference>
<organism evidence="12 13">
    <name type="scientific">Labeo rohita</name>
    <name type="common">Indian major carp</name>
    <name type="synonym">Cyprinus rohita</name>
    <dbReference type="NCBI Taxonomy" id="84645"/>
    <lineage>
        <taxon>Eukaryota</taxon>
        <taxon>Metazoa</taxon>
        <taxon>Chordata</taxon>
        <taxon>Craniata</taxon>
        <taxon>Vertebrata</taxon>
        <taxon>Euteleostomi</taxon>
        <taxon>Actinopterygii</taxon>
        <taxon>Neopterygii</taxon>
        <taxon>Teleostei</taxon>
        <taxon>Ostariophysi</taxon>
        <taxon>Cypriniformes</taxon>
        <taxon>Cyprinidae</taxon>
        <taxon>Labeoninae</taxon>
        <taxon>Labeonini</taxon>
        <taxon>Labeo</taxon>
    </lineage>
</organism>
<dbReference type="InterPro" id="IPR036020">
    <property type="entry name" value="WW_dom_sf"/>
</dbReference>
<dbReference type="InterPro" id="IPR019786">
    <property type="entry name" value="Zinc_finger_PHD-type_CS"/>
</dbReference>
<name>A0A498P1B7_LABRO</name>
<dbReference type="SMART" id="SM00249">
    <property type="entry name" value="PHD"/>
    <property type="match status" value="1"/>
</dbReference>
<feature type="region of interest" description="Disordered" evidence="7">
    <location>
        <begin position="476"/>
        <end position="544"/>
    </location>
</feature>
<evidence type="ECO:0000256" key="6">
    <source>
        <dbReference type="ARBA" id="ARBA00023242"/>
    </source>
</evidence>
<evidence type="ECO:0000313" key="11">
    <source>
        <dbReference type="EMBL" id="RXN19893.1"/>
    </source>
</evidence>
<feature type="compositionally biased region" description="Basic and acidic residues" evidence="7">
    <location>
        <begin position="105"/>
        <end position="144"/>
    </location>
</feature>
<dbReference type="CDD" id="cd20104">
    <property type="entry name" value="MBT_PHF20L1-like"/>
    <property type="match status" value="1"/>
</dbReference>
<sequence>MYVNLATGECGWDPPTDVPVRQADGNQWWELFDPQSGRFYYYNSAGRMTVWHRPQGADIVPLSQLQAMKRGTASERKADGGTRERQHQSTGSQDRRTPLPPMEPYTKEPECVVKEPKQQEMDNRQKPDIHSSKDSLREEQRESSQRWQPSPGSKAAMLVKVNSIGRSQTRGTSGAASLHLPQSKATEHSACTLNPGSVKSVSGYMLSPQAYKTTPGGKIAADSRQAHHLRKASNGSFCLVTSADSTASLRPQPSSPRPVSPQYGATARFYDDPSSDCPIYDEPPVDMEVEGAHLHNGPSRHSLQKMKLLQHPGQSHNSSRHQRNPSDYSPAGLECIKHMVNVDPKQGLLSTSPIPSPSPSPTSASESLLLPTRGLQKEPASLEKKQSWRILEASVLRAMEVHHSRQGSQGSQDYSTPPPPAVSYQDSGYSTGPSPSLRRKSRRRMGAGAQGRPGSVGSTGELTALNERLMEEMREVVSRSNTMRETKSSLDSEMLESSSSQRTHSVGRCSSREDVASCSRSLSRTSNHSSMAFTPLEIPGRQKRTYEKVDTLEKSLTLSSPETAGPPSQAGTLEPVVQLESRKKGMVDNRTGSLGPHRHAVSDSNLQAGDSGAYQLSYATLRQPPPPDANMADWASKHLNMHTQGLFRRRVSIANMLSWNRGSIKKPMLMTNDRTVRKEACEMFKLVQAYMGDRPSRLDRRHAALLIVTKCWGMQGLRDELYVQLVRQTTGNTSPRSLAAGWELMAVCLAFFAPSPKFCCYLEGYIQRHMEPANDKKLTQYILDQQDIKKKNSKSRKKRKQNSEEETEALPVSTYAKYCYRKLQKVAVTGGKKGLRKPSLEEVDHSRRAIMTPSLFGSSLEEVMERQSELFPDRKLPWVQVQLSQYVLALGGAQTEGIFRVPGDIDEVNALKLQVDQWRIPENLSDPNVPASLMKLWYRELEEPLIPMSFYKQCVNNYDDPVAAISVVQSLPELNRLVLYYFIHFLQVFAQPANVAVTKMDVNNLAMVVADIMSKTPPNRRGIKFEVGAAVEARDTLKNWYTANIEKIDYENEKVLIHYRQWSHRYDEWFDWTSPYLRPMERVQLRREARQEDSIIPGFHVNDKVLASWSDCRFYPAKVLAVNKDGSYTVKFYDGVVQTVKGIHVKPFTKEKRKKLPARNGEKPMLKKTEKDKKMHEENDKEVLVEEEDEISDLDGEEGEHNKSNGNGTCLEVEDISVKEENEEGVLEQVGQHNYSKSFLKKVSGPEEREEEAAMKTEDSVVFDSAVRKQAFHNPNRFSREPYEDSVSDWSSDSCGWSEDEMGVDLDVIASPLSCSSVASTTGSQETVRCVCEVEEENDFMLQCEECLYWQHGTCMGLLEENVPERYACFICRDSPGQIRGQRQSLRYWYDRDWLSTGHMYGLSFLENYSHQNGKKIAATHQLLGDVQHVVEVLNGLQLKISVLQSQSHPDLKLWRQPWKLTEKSRMKSVALPETKTVSASASLEAIQHKEPFSSSFQDYISSEHCYQKPQTLYQVLEPRLVLKTRVESVLEDRLHNDTMLKNEQHYNGEIQPALKTSSTQLFNHSMDVGEKCEAGADGGGVKGGAQQQQWRINLLEHIETVQEDVIHRMDFIERELDVLENWLDCTGELEPPEPLDRLPELKHNIKQLLNEMGKVQQIALTCAT</sequence>
<dbReference type="InterPro" id="IPR001202">
    <property type="entry name" value="WW_dom"/>
</dbReference>
<dbReference type="Pfam" id="PF00620">
    <property type="entry name" value="RhoGAP"/>
    <property type="match status" value="1"/>
</dbReference>
<dbReference type="Gene3D" id="2.30.30.140">
    <property type="match status" value="2"/>
</dbReference>
<feature type="region of interest" description="Disordered" evidence="7">
    <location>
        <begin position="1151"/>
        <end position="1209"/>
    </location>
</feature>
<dbReference type="GO" id="GO:0005737">
    <property type="term" value="C:cytoplasm"/>
    <property type="evidence" value="ECO:0007669"/>
    <property type="project" value="TreeGrafter"/>
</dbReference>
<feature type="compositionally biased region" description="Basic and acidic residues" evidence="7">
    <location>
        <begin position="72"/>
        <end position="97"/>
    </location>
</feature>
<dbReference type="Pfam" id="PF20826">
    <property type="entry name" value="PHD_5"/>
    <property type="match status" value="1"/>
</dbReference>
<evidence type="ECO:0000313" key="12">
    <source>
        <dbReference type="EMBL" id="RXN38015.1"/>
    </source>
</evidence>
<evidence type="ECO:0000259" key="8">
    <source>
        <dbReference type="PROSITE" id="PS50020"/>
    </source>
</evidence>
<dbReference type="Gene3D" id="1.10.555.10">
    <property type="entry name" value="Rho GTPase activation protein"/>
    <property type="match status" value="1"/>
</dbReference>
<dbReference type="SUPFAM" id="SSF57903">
    <property type="entry name" value="FYVE/PHD zinc finger"/>
    <property type="match status" value="1"/>
</dbReference>
<dbReference type="InterPro" id="IPR038185">
    <property type="entry name" value="MyTH4_dom_sf"/>
</dbReference>
<feature type="compositionally biased region" description="Basic and acidic residues" evidence="7">
    <location>
        <begin position="1160"/>
        <end position="1184"/>
    </location>
</feature>
<dbReference type="EMBL" id="QBIY01012657">
    <property type="protein sequence ID" value="RXN19893.1"/>
    <property type="molecule type" value="Genomic_DNA"/>
</dbReference>
<dbReference type="STRING" id="84645.A0A498P1B7"/>
<feature type="region of interest" description="Disordered" evidence="7">
    <location>
        <begin position="309"/>
        <end position="331"/>
    </location>
</feature>
<dbReference type="SUPFAM" id="SSF63748">
    <property type="entry name" value="Tudor/PWWP/MBT"/>
    <property type="match status" value="2"/>
</dbReference>
<evidence type="ECO:0000256" key="3">
    <source>
        <dbReference type="ARBA" id="ARBA00022737"/>
    </source>
</evidence>
<dbReference type="PANTHER" id="PTHR45876:SF4">
    <property type="entry name" value="RHO GTPASE-ACTIVATING PROTEIN 39"/>
    <property type="match status" value="1"/>
</dbReference>
<evidence type="ECO:0000259" key="9">
    <source>
        <dbReference type="PROSITE" id="PS50238"/>
    </source>
</evidence>
<dbReference type="SMART" id="SM00324">
    <property type="entry name" value="RhoGAP"/>
    <property type="match status" value="1"/>
</dbReference>
<evidence type="ECO:0000259" key="10">
    <source>
        <dbReference type="PROSITE" id="PS51016"/>
    </source>
</evidence>
<keyword evidence="13" id="KW-1185">Reference proteome</keyword>
<dbReference type="PROSITE" id="PS51016">
    <property type="entry name" value="MYTH4"/>
    <property type="match status" value="1"/>
</dbReference>
<feature type="compositionally biased region" description="Polar residues" evidence="7">
    <location>
        <begin position="406"/>
        <end position="415"/>
    </location>
</feature>
<dbReference type="GO" id="GO:0005856">
    <property type="term" value="C:cytoskeleton"/>
    <property type="evidence" value="ECO:0007669"/>
    <property type="project" value="InterPro"/>
</dbReference>
<feature type="region of interest" description="Disordered" evidence="7">
    <location>
        <begin position="401"/>
        <end position="461"/>
    </location>
</feature>
<dbReference type="FunFam" id="2.30.30.140:FF:000049">
    <property type="entry name" value="PHD finger protein 20 (Predicted)"/>
    <property type="match status" value="1"/>
</dbReference>
<dbReference type="FunFam" id="2.20.70.10:FF:000022">
    <property type="entry name" value="Rho GTPase activating protein 39"/>
    <property type="match status" value="1"/>
</dbReference>
<dbReference type="GO" id="GO:0007165">
    <property type="term" value="P:signal transduction"/>
    <property type="evidence" value="ECO:0007669"/>
    <property type="project" value="InterPro"/>
</dbReference>
<dbReference type="CDD" id="cd20453">
    <property type="entry name" value="Tudor_PHF20"/>
    <property type="match status" value="1"/>
</dbReference>
<feature type="region of interest" description="Disordered" evidence="7">
    <location>
        <begin position="246"/>
        <end position="284"/>
    </location>
</feature>
<feature type="domain" description="Rho-GAP" evidence="9">
    <location>
        <begin position="858"/>
        <end position="1045"/>
    </location>
</feature>
<dbReference type="InterPro" id="IPR002999">
    <property type="entry name" value="Tudor"/>
</dbReference>
<feature type="domain" description="MyTH4" evidence="10">
    <location>
        <begin position="659"/>
        <end position="811"/>
    </location>
</feature>
<comment type="caution">
    <text evidence="12">The sequence shown here is derived from an EMBL/GenBank/DDBJ whole genome shotgun (WGS) entry which is preliminary data.</text>
</comment>
<keyword evidence="4" id="KW-0863">Zinc-finger</keyword>
<accession>A0A498P1B7</accession>
<comment type="subcellular location">
    <subcellularLocation>
        <location evidence="1">Nucleus</location>
    </subcellularLocation>
</comment>
<dbReference type="InterPro" id="IPR041297">
    <property type="entry name" value="Crb2_Tudor"/>
</dbReference>
<dbReference type="Pfam" id="PF18115">
    <property type="entry name" value="Tudor_3"/>
    <property type="match status" value="1"/>
</dbReference>
<feature type="compositionally biased region" description="Acidic residues" evidence="7">
    <location>
        <begin position="1185"/>
        <end position="1198"/>
    </location>
</feature>
<gene>
    <name evidence="12" type="ORF">ROHU_013947</name>
    <name evidence="11" type="ORF">ROHU_025412</name>
</gene>
<feature type="compositionally biased region" description="Low complexity" evidence="7">
    <location>
        <begin position="517"/>
        <end position="530"/>
    </location>
</feature>
<dbReference type="InterPro" id="IPR000857">
    <property type="entry name" value="MyTH4_dom"/>
</dbReference>
<evidence type="ECO:0000256" key="5">
    <source>
        <dbReference type="ARBA" id="ARBA00022833"/>
    </source>
</evidence>
<evidence type="ECO:0000256" key="1">
    <source>
        <dbReference type="ARBA" id="ARBA00004123"/>
    </source>
</evidence>
<evidence type="ECO:0000256" key="7">
    <source>
        <dbReference type="SAM" id="MobiDB-lite"/>
    </source>
</evidence>
<feature type="region of interest" description="Disordered" evidence="7">
    <location>
        <begin position="69"/>
        <end position="154"/>
    </location>
</feature>
<dbReference type="Proteomes" id="UP000290572">
    <property type="component" value="Unassembled WGS sequence"/>
</dbReference>
<evidence type="ECO:0000256" key="2">
    <source>
        <dbReference type="ARBA" id="ARBA00022723"/>
    </source>
</evidence>
<feature type="compositionally biased region" description="Low complexity" evidence="7">
    <location>
        <begin position="491"/>
        <end position="500"/>
    </location>
</feature>
<protein>
    <submittedName>
        <fullName evidence="12">Rho GTPase-activating 39-like isoform X2</fullName>
    </submittedName>
</protein>
<dbReference type="EMBL" id="QBIY01005206">
    <property type="protein sequence ID" value="RXN38015.1"/>
    <property type="molecule type" value="Genomic_DNA"/>
</dbReference>
<keyword evidence="3" id="KW-0677">Repeat</keyword>